<dbReference type="GO" id="GO:0050661">
    <property type="term" value="F:NADP binding"/>
    <property type="evidence" value="ECO:0007669"/>
    <property type="project" value="InterPro"/>
</dbReference>
<dbReference type="NCBIfam" id="NF010029">
    <property type="entry name" value="PRK13504.1"/>
    <property type="match status" value="1"/>
</dbReference>
<accession>A0A089LXM3</accession>
<dbReference type="Pfam" id="PF03460">
    <property type="entry name" value="NIR_SIR_ferr"/>
    <property type="match status" value="2"/>
</dbReference>
<reference evidence="18 19" key="1">
    <citation type="submission" date="2014-08" db="EMBL/GenBank/DDBJ databases">
        <title>Comparative genomics of the Paenibacillus odorifer group.</title>
        <authorList>
            <person name="den Bakker H.C."/>
            <person name="Tsai Y.-C."/>
            <person name="Martin N."/>
            <person name="Korlach J."/>
            <person name="Wiedmann M."/>
        </authorList>
    </citation>
    <scope>NUCLEOTIDE SEQUENCE [LARGE SCALE GENOMIC DNA]</scope>
    <source>
        <strain evidence="18 19">DSM 14472</strain>
    </source>
</reference>
<evidence type="ECO:0000256" key="13">
    <source>
        <dbReference type="ARBA" id="ARBA00057160"/>
    </source>
</evidence>
<feature type="domain" description="Nitrite/sulphite reductase 4Fe-4S" evidence="16">
    <location>
        <begin position="171"/>
        <end position="332"/>
    </location>
</feature>
<feature type="binding site" evidence="15">
    <location>
        <position position="487"/>
    </location>
    <ligand>
        <name>[4Fe-4S] cluster</name>
        <dbReference type="ChEBI" id="CHEBI:49883"/>
    </ligand>
</feature>
<dbReference type="GO" id="GO:0000103">
    <property type="term" value="P:sulfate assimilation"/>
    <property type="evidence" value="ECO:0007669"/>
    <property type="project" value="UniProtKB-UniRule"/>
</dbReference>
<dbReference type="KEGG" id="pste:PSTEL_13715"/>
<evidence type="ECO:0000256" key="14">
    <source>
        <dbReference type="ARBA" id="ARBA00062253"/>
    </source>
</evidence>
<evidence type="ECO:0000256" key="7">
    <source>
        <dbReference type="ARBA" id="ARBA00022857"/>
    </source>
</evidence>
<evidence type="ECO:0000256" key="12">
    <source>
        <dbReference type="ARBA" id="ARBA00052219"/>
    </source>
</evidence>
<dbReference type="Pfam" id="PF01077">
    <property type="entry name" value="NIR_SIR"/>
    <property type="match status" value="1"/>
</dbReference>
<feature type="binding site" evidence="15">
    <location>
        <position position="483"/>
    </location>
    <ligand>
        <name>[4Fe-4S] cluster</name>
        <dbReference type="ChEBI" id="CHEBI:49883"/>
    </ligand>
</feature>
<proteinExistence type="inferred from homology"/>
<comment type="similarity">
    <text evidence="2 15">Belongs to the nitrite and sulfite reductase 4Fe-4S domain family.</text>
</comment>
<evidence type="ECO:0000256" key="1">
    <source>
        <dbReference type="ARBA" id="ARBA00004774"/>
    </source>
</evidence>
<keyword evidence="19" id="KW-1185">Reference proteome</keyword>
<evidence type="ECO:0000256" key="2">
    <source>
        <dbReference type="ARBA" id="ARBA00010429"/>
    </source>
</evidence>
<dbReference type="SUPFAM" id="SSF56014">
    <property type="entry name" value="Nitrite and sulphite reductase 4Fe-4S domain-like"/>
    <property type="match status" value="2"/>
</dbReference>
<evidence type="ECO:0000256" key="6">
    <source>
        <dbReference type="ARBA" id="ARBA00022723"/>
    </source>
</evidence>
<evidence type="ECO:0000256" key="8">
    <source>
        <dbReference type="ARBA" id="ARBA00023002"/>
    </source>
</evidence>
<dbReference type="UniPathway" id="UPA00140">
    <property type="reaction ID" value="UER00207"/>
</dbReference>
<dbReference type="InterPro" id="IPR006066">
    <property type="entry name" value="NO2/SO3_Rdtase_FeS/sirohaem_BS"/>
</dbReference>
<evidence type="ECO:0000256" key="4">
    <source>
        <dbReference type="ARBA" id="ARBA00022605"/>
    </source>
</evidence>
<organism evidence="18 19">
    <name type="scientific">Paenibacillus stellifer</name>
    <dbReference type="NCBI Taxonomy" id="169760"/>
    <lineage>
        <taxon>Bacteria</taxon>
        <taxon>Bacillati</taxon>
        <taxon>Bacillota</taxon>
        <taxon>Bacilli</taxon>
        <taxon>Bacillales</taxon>
        <taxon>Paenibacillaceae</taxon>
        <taxon>Paenibacillus</taxon>
    </lineage>
</organism>
<dbReference type="RefSeq" id="WP_038695919.1">
    <property type="nucleotide sequence ID" value="NZ_CP009286.1"/>
</dbReference>
<evidence type="ECO:0000256" key="3">
    <source>
        <dbReference type="ARBA" id="ARBA00022485"/>
    </source>
</evidence>
<dbReference type="PANTHER" id="PTHR11493:SF47">
    <property type="entry name" value="SULFITE REDUCTASE [NADPH] SUBUNIT BETA"/>
    <property type="match status" value="1"/>
</dbReference>
<dbReference type="EC" id="1.8.1.2" evidence="15"/>
<dbReference type="GO" id="GO:0004783">
    <property type="term" value="F:sulfite reductase (NADPH) activity"/>
    <property type="evidence" value="ECO:0007669"/>
    <property type="project" value="UniProtKB-UniRule"/>
</dbReference>
<dbReference type="EMBL" id="CP009286">
    <property type="protein sequence ID" value="AIQ63988.1"/>
    <property type="molecule type" value="Genomic_DNA"/>
</dbReference>
<comment type="catalytic activity">
    <reaction evidence="12 15">
        <text>hydrogen sulfide + 3 NADP(+) + 3 H2O = sulfite + 3 NADPH + 4 H(+)</text>
        <dbReference type="Rhea" id="RHEA:13801"/>
        <dbReference type="ChEBI" id="CHEBI:15377"/>
        <dbReference type="ChEBI" id="CHEBI:15378"/>
        <dbReference type="ChEBI" id="CHEBI:17359"/>
        <dbReference type="ChEBI" id="CHEBI:29919"/>
        <dbReference type="ChEBI" id="CHEBI:57783"/>
        <dbReference type="ChEBI" id="CHEBI:58349"/>
        <dbReference type="EC" id="1.8.1.2"/>
    </reaction>
</comment>
<evidence type="ECO:0000313" key="19">
    <source>
        <dbReference type="Proteomes" id="UP000029507"/>
    </source>
</evidence>
<dbReference type="NCBIfam" id="TIGR02041">
    <property type="entry name" value="CysI"/>
    <property type="match status" value="1"/>
</dbReference>
<dbReference type="HOGENOM" id="CLU_001975_3_2_9"/>
<feature type="binding site" evidence="15">
    <location>
        <position position="438"/>
    </location>
    <ligand>
        <name>[4Fe-4S] cluster</name>
        <dbReference type="ChEBI" id="CHEBI:49883"/>
    </ligand>
</feature>
<dbReference type="FunFam" id="3.30.413.10:FF:000004">
    <property type="entry name" value="Sulfite reductase [NADPH] hemoprotein beta-component"/>
    <property type="match status" value="1"/>
</dbReference>
<dbReference type="OrthoDB" id="9803707at2"/>
<comment type="pathway">
    <text evidence="1 15">Sulfur metabolism; hydrogen sulfide biosynthesis; hydrogen sulfide from sulfite (NADPH route): step 1/1.</text>
</comment>
<dbReference type="PANTHER" id="PTHR11493">
    <property type="entry name" value="SULFITE REDUCTASE [NADPH] SUBUNIT BETA-RELATED"/>
    <property type="match status" value="1"/>
</dbReference>
<feature type="domain" description="Nitrite/Sulfite reductase ferredoxin-like" evidence="17">
    <location>
        <begin position="355"/>
        <end position="419"/>
    </location>
</feature>
<keyword evidence="5 15" id="KW-0349">Heme</keyword>
<dbReference type="GO" id="GO:0051539">
    <property type="term" value="F:4 iron, 4 sulfur cluster binding"/>
    <property type="evidence" value="ECO:0007669"/>
    <property type="project" value="UniProtKB-KW"/>
</dbReference>
<dbReference type="GO" id="GO:0046872">
    <property type="term" value="F:metal ion binding"/>
    <property type="evidence" value="ECO:0007669"/>
    <property type="project" value="UniProtKB-KW"/>
</dbReference>
<sequence>MGLYDKYPPTDAPHSDVEDIKRRSNYLRGSLEETLKNPITASIPEDDNRLMKHHGSYMQDDRDLRAERAKSKLEPSYQFMLRVRAAGGIVTPNQWLMMDRISHKYGNGTIRLTTRQSFQLHGVIKWNLKNTIKEVNDALLSTLAACGDVNRNVMCNPNPYQSEIHSEVYEWARKVSDHLDPRTRAYHEIWLDEEKIVDSRDGEEQEPIYGAVYLPRKFKIGIAVPPSNDVDVFSQDLGFIAIVENGKLAGFNVAVGGGMGMTHGDPKTYPQLSKVIGFITPEQMIEVAEKTVTIQRDYGDRAVRKHARFKYTIDDRGLDWFKGELTERLGWQLQEARPFQFDSNGDRYGWVKGSDRKWHFTLFIQNGRIKDIEGYPLMTGLREIAKIHTGDFRLTANQNLVIGGVSSQKKKKIEALIEQYGLTDGLHYSALRRNSMACVALPTCGLAMAESERYLPSLIDKLDAILDSAGLREEEIVIRMTGCPNGCARPALAELSFIGKAPGKYNMYLGGSFSGSRLNKLYKENIGEAEILGTLEPIFNRYAKERDAGEHFGDFVVRTGYVPEVTDGRSFHA</sequence>
<comment type="cofactor">
    <cofactor evidence="15">
        <name>siroheme</name>
        <dbReference type="ChEBI" id="CHEBI:60052"/>
    </cofactor>
    <text evidence="15">Binds 1 siroheme per subunit.</text>
</comment>
<evidence type="ECO:0000256" key="5">
    <source>
        <dbReference type="ARBA" id="ARBA00022617"/>
    </source>
</evidence>
<comment type="cofactor">
    <cofactor evidence="15">
        <name>[4Fe-4S] cluster</name>
        <dbReference type="ChEBI" id="CHEBI:49883"/>
    </cofactor>
    <text evidence="15">Binds 1 [4Fe-4S] cluster per subunit.</text>
</comment>
<dbReference type="PRINTS" id="PR00397">
    <property type="entry name" value="SIROHAEM"/>
</dbReference>
<keyword evidence="9 15" id="KW-0408">Iron</keyword>
<feature type="binding site" evidence="15">
    <location>
        <position position="444"/>
    </location>
    <ligand>
        <name>[4Fe-4S] cluster</name>
        <dbReference type="ChEBI" id="CHEBI:49883"/>
    </ligand>
</feature>
<evidence type="ECO:0000313" key="18">
    <source>
        <dbReference type="EMBL" id="AIQ63988.1"/>
    </source>
</evidence>
<comment type="function">
    <text evidence="13 15">Component of the sulfite reductase complex that catalyzes the 6-electron reduction of sulfite to sulfide. This is one of several activities required for the biosynthesis of L-cysteine from sulfate.</text>
</comment>
<dbReference type="InterPro" id="IPR036136">
    <property type="entry name" value="Nit/Sulf_reduc_fer-like_dom_sf"/>
</dbReference>
<dbReference type="FunFam" id="3.30.413.10:FF:000003">
    <property type="entry name" value="Sulfite reductase [NADPH] hemoprotein beta-component"/>
    <property type="match status" value="1"/>
</dbReference>
<dbReference type="InterPro" id="IPR045169">
    <property type="entry name" value="NO2/SO3_Rdtase_4Fe4S_prot"/>
</dbReference>
<dbReference type="GO" id="GO:0019344">
    <property type="term" value="P:cysteine biosynthetic process"/>
    <property type="evidence" value="ECO:0007669"/>
    <property type="project" value="UniProtKB-KW"/>
</dbReference>
<dbReference type="Gene3D" id="3.30.413.10">
    <property type="entry name" value="Sulfite Reductase Hemoprotein, domain 1"/>
    <property type="match status" value="2"/>
</dbReference>
<dbReference type="STRING" id="169760.PSTEL_13715"/>
<feature type="binding site" description="axial binding residue" evidence="15">
    <location>
        <position position="487"/>
    </location>
    <ligand>
        <name>siroheme</name>
        <dbReference type="ChEBI" id="CHEBI:60052"/>
    </ligand>
    <ligandPart>
        <name>Fe</name>
        <dbReference type="ChEBI" id="CHEBI:18248"/>
    </ligandPart>
</feature>
<keyword evidence="4 15" id="KW-0028">Amino-acid biosynthesis</keyword>
<dbReference type="HAMAP" id="MF_01540">
    <property type="entry name" value="CysI"/>
    <property type="match status" value="1"/>
</dbReference>
<evidence type="ECO:0000256" key="10">
    <source>
        <dbReference type="ARBA" id="ARBA00023014"/>
    </source>
</evidence>
<dbReference type="GO" id="GO:0020037">
    <property type="term" value="F:heme binding"/>
    <property type="evidence" value="ECO:0007669"/>
    <property type="project" value="InterPro"/>
</dbReference>
<keyword evidence="11 15" id="KW-0198">Cysteine biosynthesis</keyword>
<evidence type="ECO:0000259" key="17">
    <source>
        <dbReference type="Pfam" id="PF03460"/>
    </source>
</evidence>
<dbReference type="InterPro" id="IPR045854">
    <property type="entry name" value="NO2/SO3_Rdtase_4Fe4S_sf"/>
</dbReference>
<evidence type="ECO:0000256" key="15">
    <source>
        <dbReference type="HAMAP-Rule" id="MF_01540"/>
    </source>
</evidence>
<evidence type="ECO:0000259" key="16">
    <source>
        <dbReference type="Pfam" id="PF01077"/>
    </source>
</evidence>
<keyword evidence="3 15" id="KW-0004">4Fe-4S</keyword>
<dbReference type="InterPro" id="IPR005117">
    <property type="entry name" value="NiRdtase/SiRdtase_haem-b_fer"/>
</dbReference>
<keyword evidence="7 15" id="KW-0521">NADP</keyword>
<dbReference type="SUPFAM" id="SSF55124">
    <property type="entry name" value="Nitrite/Sulfite reductase N-terminal domain-like"/>
    <property type="match status" value="2"/>
</dbReference>
<name>A0A089LXM3_9BACL</name>
<keyword evidence="10 15" id="KW-0411">Iron-sulfur</keyword>
<dbReference type="Proteomes" id="UP000029507">
    <property type="component" value="Chromosome"/>
</dbReference>
<evidence type="ECO:0000256" key="9">
    <source>
        <dbReference type="ARBA" id="ARBA00023004"/>
    </source>
</evidence>
<comment type="subunit">
    <text evidence="14 15">Alpha(8)-beta(8). The alpha component is a flavoprotein, the beta component is a hemoprotein.</text>
</comment>
<dbReference type="GO" id="GO:0009337">
    <property type="term" value="C:sulfite reductase complex (NADPH)"/>
    <property type="evidence" value="ECO:0007669"/>
    <property type="project" value="InterPro"/>
</dbReference>
<dbReference type="InterPro" id="IPR006067">
    <property type="entry name" value="NO2/SO3_Rdtase_4Fe4S_dom"/>
</dbReference>
<keyword evidence="6 15" id="KW-0479">Metal-binding</keyword>
<evidence type="ECO:0000256" key="11">
    <source>
        <dbReference type="ARBA" id="ARBA00023192"/>
    </source>
</evidence>
<feature type="domain" description="Nitrite/Sulfite reductase ferredoxin-like" evidence="17">
    <location>
        <begin position="77"/>
        <end position="136"/>
    </location>
</feature>
<keyword evidence="8 15" id="KW-0560">Oxidoreductase</keyword>
<gene>
    <name evidence="15" type="primary">cysI</name>
    <name evidence="18" type="ORF">PSTEL_13715</name>
</gene>
<dbReference type="AlphaFoldDB" id="A0A089LXM3"/>
<dbReference type="GO" id="GO:0070814">
    <property type="term" value="P:hydrogen sulfide biosynthetic process"/>
    <property type="evidence" value="ECO:0007669"/>
    <property type="project" value="UniProtKB-UniRule"/>
</dbReference>
<dbReference type="GO" id="GO:0050311">
    <property type="term" value="F:sulfite reductase (ferredoxin) activity"/>
    <property type="evidence" value="ECO:0007669"/>
    <property type="project" value="TreeGrafter"/>
</dbReference>
<protein>
    <recommendedName>
        <fullName evidence="15">Sulfite reductase [NADPH] hemoprotein beta-component</fullName>
        <shortName evidence="15">SiR-HP</shortName>
        <shortName evidence="15">SiRHP</shortName>
        <ecNumber evidence="15">1.8.1.2</ecNumber>
    </recommendedName>
</protein>
<dbReference type="InterPro" id="IPR011786">
    <property type="entry name" value="CysI"/>
</dbReference>